<protein>
    <submittedName>
        <fullName evidence="1">Uncharacterized protein</fullName>
    </submittedName>
</protein>
<dbReference type="RefSeq" id="XP_026607440.1">
    <property type="nucleotide sequence ID" value="XM_026744277.1"/>
</dbReference>
<dbReference type="EMBL" id="PVWQ01000002">
    <property type="protein sequence ID" value="RDW90486.1"/>
    <property type="molecule type" value="Genomic_DNA"/>
</dbReference>
<dbReference type="Proteomes" id="UP000256690">
    <property type="component" value="Unassembled WGS sequence"/>
</dbReference>
<accession>A0A3D8SW09</accession>
<gene>
    <name evidence="1" type="ORF">DSM5745_02261</name>
</gene>
<reference evidence="1 2" key="1">
    <citation type="journal article" date="2018" name="IMA Fungus">
        <title>IMA Genome-F 9: Draft genome sequence of Annulohypoxylon stygium, Aspergillus mulundensis, Berkeleyomyces basicola (syn. Thielaviopsis basicola), Ceratocystis smalleyi, two Cercospora beticola strains, Coleophoma cylindrospora, Fusarium fracticaudum, Phialophora cf. hyalina, and Morchella septimelata.</title>
        <authorList>
            <person name="Wingfield B.D."/>
            <person name="Bills G.F."/>
            <person name="Dong Y."/>
            <person name="Huang W."/>
            <person name="Nel W.J."/>
            <person name="Swalarsk-Parry B.S."/>
            <person name="Vaghefi N."/>
            <person name="Wilken P.M."/>
            <person name="An Z."/>
            <person name="de Beer Z.W."/>
            <person name="De Vos L."/>
            <person name="Chen L."/>
            <person name="Duong T.A."/>
            <person name="Gao Y."/>
            <person name="Hammerbacher A."/>
            <person name="Kikkert J.R."/>
            <person name="Li Y."/>
            <person name="Li H."/>
            <person name="Li K."/>
            <person name="Li Q."/>
            <person name="Liu X."/>
            <person name="Ma X."/>
            <person name="Naidoo K."/>
            <person name="Pethybridge S.J."/>
            <person name="Sun J."/>
            <person name="Steenkamp E.T."/>
            <person name="van der Nest M.A."/>
            <person name="van Wyk S."/>
            <person name="Wingfield M.J."/>
            <person name="Xiong C."/>
            <person name="Yue Q."/>
            <person name="Zhang X."/>
        </authorList>
    </citation>
    <scope>NUCLEOTIDE SEQUENCE [LARGE SCALE GENOMIC DNA]</scope>
    <source>
        <strain evidence="1 2">DSM 5745</strain>
    </source>
</reference>
<keyword evidence="2" id="KW-1185">Reference proteome</keyword>
<dbReference type="OrthoDB" id="3940621at2759"/>
<organism evidence="1 2">
    <name type="scientific">Aspergillus mulundensis</name>
    <dbReference type="NCBI Taxonomy" id="1810919"/>
    <lineage>
        <taxon>Eukaryota</taxon>
        <taxon>Fungi</taxon>
        <taxon>Dikarya</taxon>
        <taxon>Ascomycota</taxon>
        <taxon>Pezizomycotina</taxon>
        <taxon>Eurotiomycetes</taxon>
        <taxon>Eurotiomycetidae</taxon>
        <taxon>Eurotiales</taxon>
        <taxon>Aspergillaceae</taxon>
        <taxon>Aspergillus</taxon>
        <taxon>Aspergillus subgen. Nidulantes</taxon>
    </lineage>
</organism>
<dbReference type="GeneID" id="38112631"/>
<comment type="caution">
    <text evidence="1">The sequence shown here is derived from an EMBL/GenBank/DDBJ whole genome shotgun (WGS) entry which is preliminary data.</text>
</comment>
<proteinExistence type="predicted"/>
<dbReference type="STRING" id="1810919.A0A3D8SW09"/>
<evidence type="ECO:0000313" key="2">
    <source>
        <dbReference type="Proteomes" id="UP000256690"/>
    </source>
</evidence>
<name>A0A3D8SW09_9EURO</name>
<dbReference type="AlphaFoldDB" id="A0A3D8SW09"/>
<evidence type="ECO:0000313" key="1">
    <source>
        <dbReference type="EMBL" id="RDW90486.1"/>
    </source>
</evidence>
<sequence>MVYNKRKEPPGDHLQRLKRQRHHAAVAIMQAGSSTRAPAQFHPALAPIPGVNSPLGTLGRLPPELRLFVYEHAVSNGTAPALMSTSRAIKEEFEPRLYDTLDLHLYPGIAGPWYKVTFRGLQDAHRYVLDEDHVYESKGGLRCIPFHKMKKTRLIVHAPEFDPNPRARNEVQLLSLMLKFDVFIQALLDCHSKKLHLIKSKIELDLRPFKGNTWKTSQVALLGETMAAFCRNPFPAFPFLRSPVTPIWTTDFFHIFLARLHKNPEFKYVVSDGSSHKLADLVLALQVWYNICLDHGKGDMVDALKTRRLRMNMLKHFLRPRCATWVNPWSVTGAHYPEAQLPEVMRKLLKPHEFEDEYQDI</sequence>